<dbReference type="AlphaFoldDB" id="A0A3S5AB54"/>
<accession>A0A3S5AB54</accession>
<evidence type="ECO:0000313" key="2">
    <source>
        <dbReference type="EMBL" id="VEL11745.1"/>
    </source>
</evidence>
<proteinExistence type="predicted"/>
<reference evidence="2" key="1">
    <citation type="submission" date="2018-11" db="EMBL/GenBank/DDBJ databases">
        <authorList>
            <consortium name="Pathogen Informatics"/>
        </authorList>
    </citation>
    <scope>NUCLEOTIDE SEQUENCE</scope>
</reference>
<comment type="caution">
    <text evidence="2">The sequence shown here is derived from an EMBL/GenBank/DDBJ whole genome shotgun (WGS) entry which is preliminary data.</text>
</comment>
<sequence>PYQLARGVQSEDPDSVPLSSSRSALAPICKPPLPIVKSITNWLRQARLQVSESGEPLDQALSNQVPGSALSVSSTITSVEIYSSWLKIDWEAELLRHCSFCSTPCLDGDQAMLLAYQVASCWPNPIGLAWWTCLEPTQWPDKSPE</sequence>
<evidence type="ECO:0000256" key="1">
    <source>
        <dbReference type="SAM" id="MobiDB-lite"/>
    </source>
</evidence>
<feature type="region of interest" description="Disordered" evidence="1">
    <location>
        <begin position="1"/>
        <end position="22"/>
    </location>
</feature>
<keyword evidence="3" id="KW-1185">Reference proteome</keyword>
<gene>
    <name evidence="2" type="ORF">PXEA_LOCUS5185</name>
</gene>
<organism evidence="2 3">
    <name type="scientific">Protopolystoma xenopodis</name>
    <dbReference type="NCBI Taxonomy" id="117903"/>
    <lineage>
        <taxon>Eukaryota</taxon>
        <taxon>Metazoa</taxon>
        <taxon>Spiralia</taxon>
        <taxon>Lophotrochozoa</taxon>
        <taxon>Platyhelminthes</taxon>
        <taxon>Monogenea</taxon>
        <taxon>Polyopisthocotylea</taxon>
        <taxon>Polystomatidea</taxon>
        <taxon>Polystomatidae</taxon>
        <taxon>Protopolystoma</taxon>
    </lineage>
</organism>
<name>A0A3S5AB54_9PLAT</name>
<evidence type="ECO:0000313" key="3">
    <source>
        <dbReference type="Proteomes" id="UP000784294"/>
    </source>
</evidence>
<dbReference type="Proteomes" id="UP000784294">
    <property type="component" value="Unassembled WGS sequence"/>
</dbReference>
<protein>
    <submittedName>
        <fullName evidence="2">Uncharacterized protein</fullName>
    </submittedName>
</protein>
<feature type="non-terminal residue" evidence="2">
    <location>
        <position position="1"/>
    </location>
</feature>
<dbReference type="EMBL" id="CAAALY010012714">
    <property type="protein sequence ID" value="VEL11745.1"/>
    <property type="molecule type" value="Genomic_DNA"/>
</dbReference>